<evidence type="ECO:0000256" key="4">
    <source>
        <dbReference type="ARBA" id="ARBA00048391"/>
    </source>
</evidence>
<dbReference type="GO" id="GO:0032259">
    <property type="term" value="P:methylation"/>
    <property type="evidence" value="ECO:0007669"/>
    <property type="project" value="UniProtKB-KW"/>
</dbReference>
<dbReference type="AlphaFoldDB" id="I1YKF5"/>
<dbReference type="Proteomes" id="UP000009145">
    <property type="component" value="Chromosome"/>
</dbReference>
<dbReference type="eggNOG" id="COG2890">
    <property type="taxonomic scope" value="Bacteria"/>
</dbReference>
<dbReference type="EMBL" id="CP003380">
    <property type="protein sequence ID" value="AFJ03398.1"/>
    <property type="molecule type" value="Genomic_DNA"/>
</dbReference>
<keyword evidence="9" id="KW-1185">Reference proteome</keyword>
<dbReference type="GO" id="GO:0102559">
    <property type="term" value="F:peptide chain release factor N(5)-glutamine methyltransferase activity"/>
    <property type="evidence" value="ECO:0007669"/>
    <property type="project" value="UniProtKB-EC"/>
</dbReference>
<evidence type="ECO:0000313" key="8">
    <source>
        <dbReference type="EMBL" id="AFJ03398.1"/>
    </source>
</evidence>
<evidence type="ECO:0000256" key="1">
    <source>
        <dbReference type="ARBA" id="ARBA00022603"/>
    </source>
</evidence>
<keyword evidence="2 5" id="KW-0808">Transferase</keyword>
<dbReference type="Pfam" id="PF05175">
    <property type="entry name" value="MTS"/>
    <property type="match status" value="1"/>
</dbReference>
<evidence type="ECO:0000256" key="2">
    <source>
        <dbReference type="ARBA" id="ARBA00022679"/>
    </source>
</evidence>
<comment type="similarity">
    <text evidence="5">Belongs to the protein N5-glutamine methyltransferase family. PrmC subfamily.</text>
</comment>
<evidence type="ECO:0000256" key="3">
    <source>
        <dbReference type="ARBA" id="ARBA00022691"/>
    </source>
</evidence>
<dbReference type="InterPro" id="IPR004556">
    <property type="entry name" value="HemK-like"/>
</dbReference>
<dbReference type="InterPro" id="IPR007848">
    <property type="entry name" value="Small_mtfrase_dom"/>
</dbReference>
<feature type="binding site" evidence="5">
    <location>
        <position position="189"/>
    </location>
    <ligand>
        <name>S-adenosyl-L-methionine</name>
        <dbReference type="ChEBI" id="CHEBI:59789"/>
    </ligand>
</feature>
<comment type="catalytic activity">
    <reaction evidence="4 5">
        <text>L-glutaminyl-[peptide chain release factor] + S-adenosyl-L-methionine = N(5)-methyl-L-glutaminyl-[peptide chain release factor] + S-adenosyl-L-homocysteine + H(+)</text>
        <dbReference type="Rhea" id="RHEA:42896"/>
        <dbReference type="Rhea" id="RHEA-COMP:10271"/>
        <dbReference type="Rhea" id="RHEA-COMP:10272"/>
        <dbReference type="ChEBI" id="CHEBI:15378"/>
        <dbReference type="ChEBI" id="CHEBI:30011"/>
        <dbReference type="ChEBI" id="CHEBI:57856"/>
        <dbReference type="ChEBI" id="CHEBI:59789"/>
        <dbReference type="ChEBI" id="CHEBI:61891"/>
        <dbReference type="EC" id="2.1.1.297"/>
    </reaction>
</comment>
<dbReference type="PROSITE" id="PS00092">
    <property type="entry name" value="N6_MTASE"/>
    <property type="match status" value="1"/>
</dbReference>
<evidence type="ECO:0000256" key="5">
    <source>
        <dbReference type="HAMAP-Rule" id="MF_02126"/>
    </source>
</evidence>
<dbReference type="PATRIC" id="fig|754477.3.peg.2229"/>
<evidence type="ECO:0000259" key="7">
    <source>
        <dbReference type="Pfam" id="PF17827"/>
    </source>
</evidence>
<proteinExistence type="inferred from homology"/>
<feature type="domain" description="Methyltransferase small" evidence="6">
    <location>
        <begin position="103"/>
        <end position="197"/>
    </location>
</feature>
<dbReference type="InterPro" id="IPR040758">
    <property type="entry name" value="PrmC_N"/>
</dbReference>
<dbReference type="RefSeq" id="WP_014704817.1">
    <property type="nucleotide sequence ID" value="NC_017856.1"/>
</dbReference>
<feature type="domain" description="Release factor glutamine methyltransferase N-terminal" evidence="7">
    <location>
        <begin position="13"/>
        <end position="79"/>
    </location>
</feature>
<dbReference type="Gene3D" id="1.10.8.10">
    <property type="entry name" value="DNA helicase RuvA subunit, C-terminal domain"/>
    <property type="match status" value="1"/>
</dbReference>
<dbReference type="HAMAP" id="MF_02126">
    <property type="entry name" value="RF_methyltr_PrmC"/>
    <property type="match status" value="1"/>
</dbReference>
<dbReference type="HOGENOM" id="CLU_018398_3_0_6"/>
<dbReference type="FunFam" id="3.40.50.150:FF:000053">
    <property type="entry name" value="Release factor glutamine methyltransferase"/>
    <property type="match status" value="1"/>
</dbReference>
<keyword evidence="1 5" id="KW-0489">Methyltransferase</keyword>
<dbReference type="Gene3D" id="3.40.50.150">
    <property type="entry name" value="Vaccinia Virus protein VP39"/>
    <property type="match status" value="1"/>
</dbReference>
<dbReference type="InterPro" id="IPR002052">
    <property type="entry name" value="DNA_methylase_N6_adenine_CS"/>
</dbReference>
<protein>
    <recommendedName>
        <fullName evidence="5">Release factor glutamine methyltransferase</fullName>
        <shortName evidence="5">RF MTase</shortName>
        <ecNumber evidence="5">2.1.1.297</ecNumber>
    </recommendedName>
    <alternativeName>
        <fullName evidence="5">N5-glutamine methyltransferase PrmC</fullName>
    </alternativeName>
    <alternativeName>
        <fullName evidence="5">Protein-(glutamine-N5) MTase PrmC</fullName>
    </alternativeName>
    <alternativeName>
        <fullName evidence="5">Protein-glutamine N-methyltransferase PrmC</fullName>
    </alternativeName>
</protein>
<dbReference type="PANTHER" id="PTHR18895:SF74">
    <property type="entry name" value="MTRF1L RELEASE FACTOR GLUTAMINE METHYLTRANSFERASE"/>
    <property type="match status" value="1"/>
</dbReference>
<feature type="binding site" evidence="5">
    <location>
        <begin position="123"/>
        <end position="127"/>
    </location>
    <ligand>
        <name>S-adenosyl-L-methionine</name>
        <dbReference type="ChEBI" id="CHEBI:59789"/>
    </ligand>
</feature>
<dbReference type="Pfam" id="PF17827">
    <property type="entry name" value="PrmC_N"/>
    <property type="match status" value="1"/>
</dbReference>
<dbReference type="PANTHER" id="PTHR18895">
    <property type="entry name" value="HEMK METHYLTRANSFERASE"/>
    <property type="match status" value="1"/>
</dbReference>
<feature type="binding site" evidence="5">
    <location>
        <position position="146"/>
    </location>
    <ligand>
        <name>S-adenosyl-L-methionine</name>
        <dbReference type="ChEBI" id="CHEBI:59789"/>
    </ligand>
</feature>
<dbReference type="InterPro" id="IPR050320">
    <property type="entry name" value="N5-glutamine_MTase"/>
</dbReference>
<accession>I1YKF5</accession>
<dbReference type="NCBIfam" id="TIGR00536">
    <property type="entry name" value="hemK_fam"/>
    <property type="match status" value="1"/>
</dbReference>
<dbReference type="EC" id="2.1.1.297" evidence="5"/>
<sequence>MSTPPQVMTRQSALQKAIEILGTQPIARQDAETLLCHVLGCTPTSLISHSESWLTESQWQQFQALLGQRQLGHPIAYLTQERGFWDMNLQVSPATLIPRPDTELLVAQALEKIPKNAFCADIGTGTGAIALAMAGERPDSYWLACDLYAATLQIAVANARRNQRDNVHFVQGDLANMLACESLDLCVSNPPYIADADPHLMQGDLRFEPRHALASGQDGLDAIRLLVQQAYRVLKPQGWLMIEHGWQQAAAVQALFRQAGFTEITACQDFGGQDRLVIGRKRRVDTVKSDS</sequence>
<gene>
    <name evidence="5" type="primary">prmC</name>
    <name evidence="8" type="ordered locus">Q7C_2262</name>
</gene>
<dbReference type="GO" id="GO:0003676">
    <property type="term" value="F:nucleic acid binding"/>
    <property type="evidence" value="ECO:0007669"/>
    <property type="project" value="InterPro"/>
</dbReference>
<comment type="caution">
    <text evidence="5">Lacks conserved residue(s) required for the propagation of feature annotation.</text>
</comment>
<comment type="function">
    <text evidence="5">Methylates the class 1 translation termination release factors RF1/PrfA and RF2/PrfB on the glutamine residue of the universally conserved GGQ motif.</text>
</comment>
<evidence type="ECO:0000313" key="9">
    <source>
        <dbReference type="Proteomes" id="UP000009145"/>
    </source>
</evidence>
<organism evidence="8 9">
    <name type="scientific">Methylophaga frappieri (strain ATCC BAA-2434 / DSM 25690 / JAM7)</name>
    <dbReference type="NCBI Taxonomy" id="754477"/>
    <lineage>
        <taxon>Bacteria</taxon>
        <taxon>Pseudomonadati</taxon>
        <taxon>Pseudomonadota</taxon>
        <taxon>Gammaproteobacteria</taxon>
        <taxon>Thiotrichales</taxon>
        <taxon>Piscirickettsiaceae</taxon>
        <taxon>Methylophaga</taxon>
    </lineage>
</organism>
<name>I1YKF5_METFJ</name>
<dbReference type="InterPro" id="IPR029063">
    <property type="entry name" value="SAM-dependent_MTases_sf"/>
</dbReference>
<dbReference type="InterPro" id="IPR019874">
    <property type="entry name" value="RF_methyltr_PrmC"/>
</dbReference>
<evidence type="ECO:0000259" key="6">
    <source>
        <dbReference type="Pfam" id="PF05175"/>
    </source>
</evidence>
<reference evidence="8 9" key="1">
    <citation type="journal article" date="2012" name="J. Bacteriol.">
        <title>Complete genome sequences of Methylophaga sp. strain JAM1 and Methylophaga sp. strain JAM7.</title>
        <authorList>
            <person name="Villeneuve C."/>
            <person name="Martineau C."/>
            <person name="Mauffrey F."/>
            <person name="Villemur R."/>
        </authorList>
    </citation>
    <scope>NUCLEOTIDE SEQUENCE [LARGE SCALE GENOMIC DNA]</scope>
    <source>
        <strain evidence="8 9">JAM7</strain>
    </source>
</reference>
<dbReference type="STRING" id="754477.Q7C_2262"/>
<dbReference type="KEGG" id="mec:Q7C_2262"/>
<dbReference type="SUPFAM" id="SSF53335">
    <property type="entry name" value="S-adenosyl-L-methionine-dependent methyltransferases"/>
    <property type="match status" value="1"/>
</dbReference>
<feature type="binding site" evidence="5">
    <location>
        <begin position="189"/>
        <end position="192"/>
    </location>
    <ligand>
        <name>substrate</name>
    </ligand>
</feature>
<keyword evidence="3 5" id="KW-0949">S-adenosyl-L-methionine</keyword>
<dbReference type="NCBIfam" id="TIGR03534">
    <property type="entry name" value="RF_mod_PrmC"/>
    <property type="match status" value="1"/>
</dbReference>
<dbReference type="CDD" id="cd02440">
    <property type="entry name" value="AdoMet_MTases"/>
    <property type="match status" value="1"/>
</dbReference>